<dbReference type="OrthoDB" id="73801at2"/>
<dbReference type="InterPro" id="IPR000835">
    <property type="entry name" value="HTH_MarR-typ"/>
</dbReference>
<name>E8U7W0_DEIML</name>
<dbReference type="Pfam" id="PF12802">
    <property type="entry name" value="MarR_2"/>
    <property type="match status" value="1"/>
</dbReference>
<dbReference type="KEGG" id="dmr:Deima_1500"/>
<dbReference type="Gene3D" id="1.10.10.10">
    <property type="entry name" value="Winged helix-like DNA-binding domain superfamily/Winged helix DNA-binding domain"/>
    <property type="match status" value="1"/>
</dbReference>
<dbReference type="STRING" id="709986.Deima_1500"/>
<dbReference type="InterPro" id="IPR039422">
    <property type="entry name" value="MarR/SlyA-like"/>
</dbReference>
<sequence>MEVPDTPEPHTPDPAQQLGQAMRRLHRIISTNVLSTMQDELHDSDVGFTQMTAMHHLRAHAPLSVTQLAERTRLSVPATSHLVEKMVQRGHAERRENPENRREKLVALTRTGEHLVTRMDDAFIGTYTRVFGAAHPDTLQRATDAITALIHEVVPDAPLCAPQENA</sequence>
<dbReference type="HOGENOM" id="CLU_131400_0_0_0"/>
<dbReference type="RefSeq" id="WP_013556654.1">
    <property type="nucleotide sequence ID" value="NC_014958.1"/>
</dbReference>
<dbReference type="GO" id="GO:0006950">
    <property type="term" value="P:response to stress"/>
    <property type="evidence" value="ECO:0007669"/>
    <property type="project" value="TreeGrafter"/>
</dbReference>
<gene>
    <name evidence="2" type="ordered locus">Deima_1500</name>
</gene>
<reference evidence="3" key="2">
    <citation type="submission" date="2011-01" db="EMBL/GenBank/DDBJ databases">
        <title>The complete genome of Deinococcus maricopensis DSM 21211.</title>
        <authorList>
            <consortium name="US DOE Joint Genome Institute (JGI-PGF)"/>
            <person name="Lucas S."/>
            <person name="Copeland A."/>
            <person name="Lapidus A."/>
            <person name="Goodwin L."/>
            <person name="Pitluck S."/>
            <person name="Kyrpides N."/>
            <person name="Mavromatis K."/>
            <person name="Pagani I."/>
            <person name="Ivanova N."/>
            <person name="Ovchinnikova G."/>
            <person name="Zeytun A."/>
            <person name="Detter J.C."/>
            <person name="Han C."/>
            <person name="Land M."/>
            <person name="Hauser L."/>
            <person name="Markowitz V."/>
            <person name="Cheng J.-F."/>
            <person name="Hugenholtz P."/>
            <person name="Woyke T."/>
            <person name="Wu D."/>
            <person name="Pukall R."/>
            <person name="Gehrich-Schroeter G."/>
            <person name="Brambilla E."/>
            <person name="Klenk H.-P."/>
            <person name="Eisen J.A."/>
        </authorList>
    </citation>
    <scope>NUCLEOTIDE SEQUENCE [LARGE SCALE GENOMIC DNA]</scope>
    <source>
        <strain evidence="3">DSM 21211 / LMG 22137 / NRRL B-23946 / LB-34</strain>
    </source>
</reference>
<feature type="domain" description="HTH marR-type" evidence="1">
    <location>
        <begin position="15"/>
        <end position="155"/>
    </location>
</feature>
<dbReference type="PANTHER" id="PTHR33164:SF43">
    <property type="entry name" value="HTH-TYPE TRANSCRIPTIONAL REPRESSOR YETL"/>
    <property type="match status" value="1"/>
</dbReference>
<dbReference type="eggNOG" id="COG1846">
    <property type="taxonomic scope" value="Bacteria"/>
</dbReference>
<protein>
    <submittedName>
        <fullName evidence="2">Regulatory protein MarR</fullName>
    </submittedName>
</protein>
<evidence type="ECO:0000259" key="1">
    <source>
        <dbReference type="PROSITE" id="PS50995"/>
    </source>
</evidence>
<dbReference type="SMART" id="SM00347">
    <property type="entry name" value="HTH_MARR"/>
    <property type="match status" value="1"/>
</dbReference>
<evidence type="ECO:0000313" key="3">
    <source>
        <dbReference type="Proteomes" id="UP000008635"/>
    </source>
</evidence>
<dbReference type="PANTHER" id="PTHR33164">
    <property type="entry name" value="TRANSCRIPTIONAL REGULATOR, MARR FAMILY"/>
    <property type="match status" value="1"/>
</dbReference>
<dbReference type="SUPFAM" id="SSF46785">
    <property type="entry name" value="Winged helix' DNA-binding domain"/>
    <property type="match status" value="1"/>
</dbReference>
<reference evidence="2 3" key="1">
    <citation type="journal article" date="2011" name="Stand. Genomic Sci.">
        <title>Complete genome sequence of Deinococcus maricopensis type strain (LB-34).</title>
        <authorList>
            <person name="Pukall R."/>
            <person name="Zeytun A."/>
            <person name="Lucas S."/>
            <person name="Lapidus A."/>
            <person name="Hammon N."/>
            <person name="Deshpande S."/>
            <person name="Nolan M."/>
            <person name="Cheng J.F."/>
            <person name="Pitluck S."/>
            <person name="Liolios K."/>
            <person name="Pagani I."/>
            <person name="Mikhailova N."/>
            <person name="Ivanova N."/>
            <person name="Mavromatis K."/>
            <person name="Pati A."/>
            <person name="Tapia R."/>
            <person name="Han C."/>
            <person name="Goodwin L."/>
            <person name="Chen A."/>
            <person name="Palaniappan K."/>
            <person name="Land M."/>
            <person name="Hauser L."/>
            <person name="Chang Y.J."/>
            <person name="Jeffries C.D."/>
            <person name="Brambilla E.M."/>
            <person name="Rohde M."/>
            <person name="Goker M."/>
            <person name="Detter J.C."/>
            <person name="Woyke T."/>
            <person name="Bristow J."/>
            <person name="Eisen J.A."/>
            <person name="Markowitz V."/>
            <person name="Hugenholtz P."/>
            <person name="Kyrpides N.C."/>
            <person name="Klenk H.P."/>
        </authorList>
    </citation>
    <scope>NUCLEOTIDE SEQUENCE [LARGE SCALE GENOMIC DNA]</scope>
    <source>
        <strain evidence="3">DSM 21211 / LMG 22137 / NRRL B-23946 / LB-34</strain>
    </source>
</reference>
<organism evidence="2 3">
    <name type="scientific">Deinococcus maricopensis (strain DSM 21211 / LMG 22137 / NRRL B-23946 / LB-34)</name>
    <dbReference type="NCBI Taxonomy" id="709986"/>
    <lineage>
        <taxon>Bacteria</taxon>
        <taxon>Thermotogati</taxon>
        <taxon>Deinococcota</taxon>
        <taxon>Deinococci</taxon>
        <taxon>Deinococcales</taxon>
        <taxon>Deinococcaceae</taxon>
        <taxon>Deinococcus</taxon>
    </lineage>
</organism>
<dbReference type="GO" id="GO:0003700">
    <property type="term" value="F:DNA-binding transcription factor activity"/>
    <property type="evidence" value="ECO:0007669"/>
    <property type="project" value="InterPro"/>
</dbReference>
<accession>E8U7W0</accession>
<evidence type="ECO:0000313" key="2">
    <source>
        <dbReference type="EMBL" id="ADV67149.1"/>
    </source>
</evidence>
<proteinExistence type="predicted"/>
<dbReference type="AlphaFoldDB" id="E8U7W0"/>
<dbReference type="EMBL" id="CP002454">
    <property type="protein sequence ID" value="ADV67149.1"/>
    <property type="molecule type" value="Genomic_DNA"/>
</dbReference>
<dbReference type="InterPro" id="IPR036388">
    <property type="entry name" value="WH-like_DNA-bd_sf"/>
</dbReference>
<dbReference type="InterPro" id="IPR036390">
    <property type="entry name" value="WH_DNA-bd_sf"/>
</dbReference>
<keyword evidence="3" id="KW-1185">Reference proteome</keyword>
<dbReference type="PROSITE" id="PS50995">
    <property type="entry name" value="HTH_MARR_2"/>
    <property type="match status" value="1"/>
</dbReference>
<dbReference type="Proteomes" id="UP000008635">
    <property type="component" value="Chromosome"/>
</dbReference>